<keyword evidence="6" id="KW-1185">Reference proteome</keyword>
<dbReference type="EMBL" id="CAJNOQ010004299">
    <property type="protein sequence ID" value="CAF1053148.1"/>
    <property type="molecule type" value="Genomic_DNA"/>
</dbReference>
<dbReference type="Proteomes" id="UP000682733">
    <property type="component" value="Unassembled WGS sequence"/>
</dbReference>
<dbReference type="Gene3D" id="2.60.40.150">
    <property type="entry name" value="C2 domain"/>
    <property type="match status" value="1"/>
</dbReference>
<comment type="caution">
    <text evidence="3">The sequence shown here is derived from an EMBL/GenBank/DDBJ whole genome shotgun (WGS) entry which is preliminary data.</text>
</comment>
<keyword evidence="1" id="KW-0732">Signal</keyword>
<dbReference type="Proteomes" id="UP000677228">
    <property type="component" value="Unassembled WGS sequence"/>
</dbReference>
<dbReference type="OrthoDB" id="8956628at2759"/>
<dbReference type="Proteomes" id="UP000663829">
    <property type="component" value="Unassembled WGS sequence"/>
</dbReference>
<dbReference type="EMBL" id="CAJOBC010004299">
    <property type="protein sequence ID" value="CAF3822487.1"/>
    <property type="molecule type" value="Genomic_DNA"/>
</dbReference>
<name>A0A814KJ38_9BILA</name>
<evidence type="ECO:0000313" key="2">
    <source>
        <dbReference type="EMBL" id="CAF0863997.1"/>
    </source>
</evidence>
<sequence length="85" mass="10005">MKEKGSFLKLLFLLYLIWPISEDAVVKITVYHQHETVLSKGDFISRAYITLRNLQDYERAYKSWYTLMSKDGKADKDRGEIEVSL</sequence>
<gene>
    <name evidence="3" type="ORF">GPM918_LOCUS16390</name>
    <name evidence="2" type="ORF">OVA965_LOCUS7779</name>
    <name evidence="5" type="ORF">SRO942_LOCUS16390</name>
    <name evidence="4" type="ORF">TMI583_LOCUS7774</name>
</gene>
<evidence type="ECO:0000313" key="3">
    <source>
        <dbReference type="EMBL" id="CAF1053148.1"/>
    </source>
</evidence>
<feature type="signal peptide" evidence="1">
    <location>
        <begin position="1"/>
        <end position="22"/>
    </location>
</feature>
<dbReference type="AlphaFoldDB" id="A0A814KJ38"/>
<evidence type="ECO:0000313" key="4">
    <source>
        <dbReference type="EMBL" id="CAF3648753.1"/>
    </source>
</evidence>
<organism evidence="3 6">
    <name type="scientific">Didymodactylos carnosus</name>
    <dbReference type="NCBI Taxonomy" id="1234261"/>
    <lineage>
        <taxon>Eukaryota</taxon>
        <taxon>Metazoa</taxon>
        <taxon>Spiralia</taxon>
        <taxon>Gnathifera</taxon>
        <taxon>Rotifera</taxon>
        <taxon>Eurotatoria</taxon>
        <taxon>Bdelloidea</taxon>
        <taxon>Philodinida</taxon>
        <taxon>Philodinidae</taxon>
        <taxon>Didymodactylos</taxon>
    </lineage>
</organism>
<dbReference type="InterPro" id="IPR035892">
    <property type="entry name" value="C2_domain_sf"/>
</dbReference>
<evidence type="ECO:0000313" key="6">
    <source>
        <dbReference type="Proteomes" id="UP000663829"/>
    </source>
</evidence>
<protein>
    <submittedName>
        <fullName evidence="3">Uncharacterized protein</fullName>
    </submittedName>
</protein>
<dbReference type="EMBL" id="CAJNOK010002529">
    <property type="protein sequence ID" value="CAF0863997.1"/>
    <property type="molecule type" value="Genomic_DNA"/>
</dbReference>
<dbReference type="Proteomes" id="UP000681722">
    <property type="component" value="Unassembled WGS sequence"/>
</dbReference>
<feature type="chain" id="PRO_5044131944" evidence="1">
    <location>
        <begin position="23"/>
        <end position="85"/>
    </location>
</feature>
<accession>A0A814KJ38</accession>
<evidence type="ECO:0000256" key="1">
    <source>
        <dbReference type="SAM" id="SignalP"/>
    </source>
</evidence>
<reference evidence="3" key="1">
    <citation type="submission" date="2021-02" db="EMBL/GenBank/DDBJ databases">
        <authorList>
            <person name="Nowell W R."/>
        </authorList>
    </citation>
    <scope>NUCLEOTIDE SEQUENCE</scope>
</reference>
<dbReference type="SUPFAM" id="SSF49562">
    <property type="entry name" value="C2 domain (Calcium/lipid-binding domain, CaLB)"/>
    <property type="match status" value="1"/>
</dbReference>
<evidence type="ECO:0000313" key="5">
    <source>
        <dbReference type="EMBL" id="CAF3822487.1"/>
    </source>
</evidence>
<dbReference type="EMBL" id="CAJOBA010002529">
    <property type="protein sequence ID" value="CAF3648753.1"/>
    <property type="molecule type" value="Genomic_DNA"/>
</dbReference>
<proteinExistence type="predicted"/>